<evidence type="ECO:0000256" key="3">
    <source>
        <dbReference type="ARBA" id="ARBA00023211"/>
    </source>
</evidence>
<dbReference type="GO" id="GO:0046113">
    <property type="term" value="P:nucleobase catabolic process"/>
    <property type="evidence" value="ECO:0007669"/>
    <property type="project" value="UniProtKB-UniRule"/>
</dbReference>
<comment type="similarity">
    <text evidence="6">Belongs to the pseudouridine-5'-phosphate glycosidase family.</text>
</comment>
<comment type="catalytic activity">
    <reaction evidence="6">
        <text>D-ribose 5-phosphate + uracil = psi-UMP + H2O</text>
        <dbReference type="Rhea" id="RHEA:18337"/>
        <dbReference type="ChEBI" id="CHEBI:15377"/>
        <dbReference type="ChEBI" id="CHEBI:17568"/>
        <dbReference type="ChEBI" id="CHEBI:58380"/>
        <dbReference type="ChEBI" id="CHEBI:78346"/>
        <dbReference type="EC" id="4.2.1.70"/>
    </reaction>
</comment>
<feature type="binding site" evidence="6">
    <location>
        <begin position="139"/>
        <end position="141"/>
    </location>
    <ligand>
        <name>substrate</name>
    </ligand>
</feature>
<comment type="function">
    <text evidence="6">Catalyzes the reversible cleavage of pseudouridine 5'-phosphate (PsiMP) to ribose 5-phosphate and uracil. Functions biologically in the cleavage direction, as part of a pseudouridine degradation pathway.</text>
</comment>
<evidence type="ECO:0000256" key="4">
    <source>
        <dbReference type="ARBA" id="ARBA00023239"/>
    </source>
</evidence>
<sequence>MKLLRLSDEIQEAIIGKKPIVALESTIISHGMPYPENVEMAHSVEEIIREEGAVPATIAVLDGYIKVGLSHEEIERLSKEEHVVKTSIRDLPGVLTKHQTGATTVATTSYAAKQAGIRFFATGGLGGVHRGVAEHLDISNDLVTLAQSNMCVFSAGVKSILDVPKTLEMLETLGVPVYGYETTEYPGFYTRESGINVESITQAEIAELMKTKDHLVLNQSVHIAVPAPEQYALSKSHIQKIINESLTEADEQGITGKQITPFLLSSIKEKTDGDSLKANIELVKNNARIAAQTAVKYHSK</sequence>
<feature type="binding site" evidence="6">
    <location>
        <position position="105"/>
    </location>
    <ligand>
        <name>substrate</name>
    </ligand>
</feature>
<dbReference type="STRING" id="1385511.GCA_000425225_03162"/>
<accession>A0A0A5G2V3</accession>
<dbReference type="OrthoDB" id="9805870at2"/>
<evidence type="ECO:0000256" key="2">
    <source>
        <dbReference type="ARBA" id="ARBA00022801"/>
    </source>
</evidence>
<dbReference type="Proteomes" id="UP000030403">
    <property type="component" value="Unassembled WGS sequence"/>
</dbReference>
<dbReference type="Pfam" id="PF04227">
    <property type="entry name" value="Indigoidine_A"/>
    <property type="match status" value="1"/>
</dbReference>
<keyword evidence="2 6" id="KW-0378">Hydrolase</keyword>
<keyword evidence="1 6" id="KW-0479">Metal-binding</keyword>
<name>A0A0A5G2V3_9BACI</name>
<dbReference type="InterPro" id="IPR007342">
    <property type="entry name" value="PsuG"/>
</dbReference>
<dbReference type="EMBL" id="AVPF01000024">
    <property type="protein sequence ID" value="KGX87421.1"/>
    <property type="molecule type" value="Genomic_DNA"/>
</dbReference>
<feature type="binding site" evidence="6">
    <location>
        <position position="137"/>
    </location>
    <ligand>
        <name>Mn(2+)</name>
        <dbReference type="ChEBI" id="CHEBI:29035"/>
    </ligand>
</feature>
<gene>
    <name evidence="6" type="primary">psuG</name>
    <name evidence="7" type="ORF">N783_09710</name>
</gene>
<dbReference type="PANTHER" id="PTHR42909:SF1">
    <property type="entry name" value="CARBOHYDRATE KINASE PFKB DOMAIN-CONTAINING PROTEIN"/>
    <property type="match status" value="1"/>
</dbReference>
<feature type="active site" description="Proton donor" evidence="6">
    <location>
        <position position="24"/>
    </location>
</feature>
<evidence type="ECO:0000256" key="1">
    <source>
        <dbReference type="ARBA" id="ARBA00022723"/>
    </source>
</evidence>
<dbReference type="GO" id="GO:0046872">
    <property type="term" value="F:metal ion binding"/>
    <property type="evidence" value="ECO:0007669"/>
    <property type="project" value="UniProtKB-KW"/>
</dbReference>
<comment type="caution">
    <text evidence="7">The sequence shown here is derived from an EMBL/GenBank/DDBJ whole genome shotgun (WGS) entry which is preliminary data.</text>
</comment>
<evidence type="ECO:0000256" key="6">
    <source>
        <dbReference type="HAMAP-Rule" id="MF_01876"/>
    </source>
</evidence>
<dbReference type="InterPro" id="IPR022830">
    <property type="entry name" value="Indigdn_synthA-like"/>
</dbReference>
<dbReference type="eggNOG" id="COG2313">
    <property type="taxonomic scope" value="Bacteria"/>
</dbReference>
<dbReference type="EC" id="4.2.1.70" evidence="6"/>
<organism evidence="7 8">
    <name type="scientific">Pontibacillus marinus BH030004 = DSM 16465</name>
    <dbReference type="NCBI Taxonomy" id="1385511"/>
    <lineage>
        <taxon>Bacteria</taxon>
        <taxon>Bacillati</taxon>
        <taxon>Bacillota</taxon>
        <taxon>Bacilli</taxon>
        <taxon>Bacillales</taxon>
        <taxon>Bacillaceae</taxon>
        <taxon>Pontibacillus</taxon>
    </lineage>
</organism>
<protein>
    <recommendedName>
        <fullName evidence="6">Pseudouridine-5'-phosphate glycosidase</fullName>
        <shortName evidence="6">PsiMP glycosidase</shortName>
        <ecNumber evidence="6">4.2.1.70</ecNumber>
    </recommendedName>
</protein>
<keyword evidence="3 6" id="KW-0464">Manganese</keyword>
<dbReference type="GO" id="GO:0004730">
    <property type="term" value="F:pseudouridylate synthase activity"/>
    <property type="evidence" value="ECO:0007669"/>
    <property type="project" value="UniProtKB-UniRule"/>
</dbReference>
<dbReference type="SUPFAM" id="SSF110581">
    <property type="entry name" value="Indigoidine synthase A-like"/>
    <property type="match status" value="1"/>
</dbReference>
<evidence type="ECO:0000313" key="8">
    <source>
        <dbReference type="Proteomes" id="UP000030403"/>
    </source>
</evidence>
<evidence type="ECO:0000256" key="5">
    <source>
        <dbReference type="ARBA" id="ARBA00023295"/>
    </source>
</evidence>
<dbReference type="Gene3D" id="3.40.1790.10">
    <property type="entry name" value="Indigoidine synthase domain"/>
    <property type="match status" value="1"/>
</dbReference>
<proteinExistence type="inferred from homology"/>
<dbReference type="PANTHER" id="PTHR42909">
    <property type="entry name" value="ZGC:136858"/>
    <property type="match status" value="1"/>
</dbReference>
<feature type="binding site" evidence="6">
    <location>
        <position position="85"/>
    </location>
    <ligand>
        <name>substrate</name>
    </ligand>
</feature>
<dbReference type="GO" id="GO:0005737">
    <property type="term" value="C:cytoplasm"/>
    <property type="evidence" value="ECO:0007669"/>
    <property type="project" value="TreeGrafter"/>
</dbReference>
<dbReference type="GO" id="GO:0016798">
    <property type="term" value="F:hydrolase activity, acting on glycosyl bonds"/>
    <property type="evidence" value="ECO:0007669"/>
    <property type="project" value="UniProtKB-KW"/>
</dbReference>
<dbReference type="RefSeq" id="WP_027446781.1">
    <property type="nucleotide sequence ID" value="NZ_AULJ01000040.1"/>
</dbReference>
<dbReference type="AlphaFoldDB" id="A0A0A5G2V3"/>
<feature type="active site" description="Nucleophile" evidence="6">
    <location>
        <position position="158"/>
    </location>
</feature>
<evidence type="ECO:0000313" key="7">
    <source>
        <dbReference type="EMBL" id="KGX87421.1"/>
    </source>
</evidence>
<keyword evidence="8" id="KW-1185">Reference proteome</keyword>
<comment type="subunit">
    <text evidence="6">Homotrimer.</text>
</comment>
<reference evidence="7 8" key="1">
    <citation type="submission" date="2013-08" db="EMBL/GenBank/DDBJ databases">
        <authorList>
            <person name="Huang J."/>
            <person name="Wang G."/>
        </authorList>
    </citation>
    <scope>NUCLEOTIDE SEQUENCE [LARGE SCALE GENOMIC DNA]</scope>
    <source>
        <strain evidence="7 8">BH030004</strain>
    </source>
</reference>
<keyword evidence="4 6" id="KW-0456">Lyase</keyword>
<comment type="cofactor">
    <cofactor evidence="6">
        <name>Mn(2+)</name>
        <dbReference type="ChEBI" id="CHEBI:29035"/>
    </cofactor>
    <text evidence="6">Binds 1 Mn(2+) ion per subunit.</text>
</comment>
<dbReference type="HAMAP" id="MF_01876">
    <property type="entry name" value="PsiMP_glycosidase"/>
    <property type="match status" value="1"/>
</dbReference>
<keyword evidence="5 6" id="KW-0326">Glycosidase</keyword>